<evidence type="ECO:0000259" key="2">
    <source>
        <dbReference type="Pfam" id="PF03703"/>
    </source>
</evidence>
<feature type="domain" description="YdbS-like PH" evidence="2">
    <location>
        <begin position="337"/>
        <end position="410"/>
    </location>
</feature>
<feature type="transmembrane region" description="Helical" evidence="1">
    <location>
        <begin position="12"/>
        <end position="31"/>
    </location>
</feature>
<dbReference type="PANTHER" id="PTHR34473">
    <property type="entry name" value="UPF0699 TRANSMEMBRANE PROTEIN YDBS"/>
    <property type="match status" value="1"/>
</dbReference>
<dbReference type="RefSeq" id="WP_184786715.1">
    <property type="nucleotide sequence ID" value="NZ_BONT01000013.1"/>
</dbReference>
<accession>A0A841FJX4</accession>
<protein>
    <submittedName>
        <fullName evidence="3">Putative membrane protein</fullName>
    </submittedName>
</protein>
<feature type="domain" description="YdbS-like PH" evidence="2">
    <location>
        <begin position="53"/>
        <end position="131"/>
    </location>
</feature>
<gene>
    <name evidence="3" type="ORF">HNR73_001712</name>
</gene>
<dbReference type="AlphaFoldDB" id="A0A841FJX4"/>
<evidence type="ECO:0000313" key="3">
    <source>
        <dbReference type="EMBL" id="MBB6033862.1"/>
    </source>
</evidence>
<dbReference type="InterPro" id="IPR014529">
    <property type="entry name" value="UCP026631"/>
</dbReference>
<keyword evidence="1" id="KW-1133">Transmembrane helix</keyword>
<name>A0A841FJX4_9ACTN</name>
<feature type="transmembrane region" description="Helical" evidence="1">
    <location>
        <begin position="37"/>
        <end position="56"/>
    </location>
</feature>
<reference evidence="3 4" key="1">
    <citation type="submission" date="2020-08" db="EMBL/GenBank/DDBJ databases">
        <title>Genomic Encyclopedia of Type Strains, Phase IV (KMG-IV): sequencing the most valuable type-strain genomes for metagenomic binning, comparative biology and taxonomic classification.</title>
        <authorList>
            <person name="Goeker M."/>
        </authorList>
    </citation>
    <scope>NUCLEOTIDE SEQUENCE [LARGE SCALE GENOMIC DNA]</scope>
    <source>
        <strain evidence="3 4">YIM 65646</strain>
    </source>
</reference>
<keyword evidence="1" id="KW-0472">Membrane</keyword>
<comment type="caution">
    <text evidence="3">The sequence shown here is derived from an EMBL/GenBank/DDBJ whole genome shotgun (WGS) entry which is preliminary data.</text>
</comment>
<sequence>MHPLTPLVKGVRSFWFVIAAISWQGFARLGLERGAMIVAAFGVLGLIWSWIGWYVTGYQVADGELRIADGILTRSRRTIPVARLQAVDVVRPLLARLLGLAELRLEVAGGAKTEAPLSYLTLGRARDLRRELLAASRPEAAAADDGEAVLEPVAAAAPLVMVPARRLLAAQLMTPQILFLPIAVAVTVWLFAIDPDLSILGLAGMFTAVAGILFQPVKEAFVNYGFTGSVTDDGLRIRHGLFEQRQQTLPLRRVTAVTIRSPLLWRPVGWVRAHVASAAYSATNAGTEAFSGRSLLPVGTRAEAAVITAAVLPGADIDGLVYRGLPRRARWRAPLRWRFFGVCLTDEHYAVRSGRWSPTEAFVPYGRILSVRVTQGRWQRLLALATVHVDLAGTISVSTAARHRPLSEAVTLARDLVRRSQQNRPVPPG</sequence>
<feature type="transmembrane region" description="Helical" evidence="1">
    <location>
        <begin position="167"/>
        <end position="191"/>
    </location>
</feature>
<dbReference type="EMBL" id="JACHGT010000003">
    <property type="protein sequence ID" value="MBB6033862.1"/>
    <property type="molecule type" value="Genomic_DNA"/>
</dbReference>
<evidence type="ECO:0000313" key="4">
    <source>
        <dbReference type="Proteomes" id="UP000548476"/>
    </source>
</evidence>
<keyword evidence="4" id="KW-1185">Reference proteome</keyword>
<feature type="transmembrane region" description="Helical" evidence="1">
    <location>
        <begin position="197"/>
        <end position="214"/>
    </location>
</feature>
<dbReference type="PANTHER" id="PTHR34473:SF2">
    <property type="entry name" value="UPF0699 TRANSMEMBRANE PROTEIN YDBT"/>
    <property type="match status" value="1"/>
</dbReference>
<evidence type="ECO:0000256" key="1">
    <source>
        <dbReference type="SAM" id="Phobius"/>
    </source>
</evidence>
<dbReference type="Pfam" id="PF03703">
    <property type="entry name" value="bPH_2"/>
    <property type="match status" value="3"/>
</dbReference>
<feature type="domain" description="YdbS-like PH" evidence="2">
    <location>
        <begin position="229"/>
        <end position="281"/>
    </location>
</feature>
<dbReference type="Proteomes" id="UP000548476">
    <property type="component" value="Unassembled WGS sequence"/>
</dbReference>
<organism evidence="3 4">
    <name type="scientific">Phytomonospora endophytica</name>
    <dbReference type="NCBI Taxonomy" id="714109"/>
    <lineage>
        <taxon>Bacteria</taxon>
        <taxon>Bacillati</taxon>
        <taxon>Actinomycetota</taxon>
        <taxon>Actinomycetes</taxon>
        <taxon>Micromonosporales</taxon>
        <taxon>Micromonosporaceae</taxon>
        <taxon>Phytomonospora</taxon>
    </lineage>
</organism>
<keyword evidence="1" id="KW-0812">Transmembrane</keyword>
<proteinExistence type="predicted"/>
<dbReference type="PIRSF" id="PIRSF026631">
    <property type="entry name" value="UCP026631"/>
    <property type="match status" value="1"/>
</dbReference>
<dbReference type="InterPro" id="IPR005182">
    <property type="entry name" value="YdbS-like_PH"/>
</dbReference>